<evidence type="ECO:0000313" key="2">
    <source>
        <dbReference type="Proteomes" id="UP000046373"/>
    </source>
</evidence>
<name>A0A090EZ61_MESPL</name>
<reference evidence="1 2" key="1">
    <citation type="submission" date="2014-08" db="EMBL/GenBank/DDBJ databases">
        <authorList>
            <person name="Moulin Lionel"/>
        </authorList>
    </citation>
    <scope>NUCLEOTIDE SEQUENCE [LARGE SCALE GENOMIC DNA]</scope>
</reference>
<proteinExistence type="predicted"/>
<sequence length="459" mass="48006">MAFKASPYFNSPQFSQAAANLMSLFEPPSGADAAGWAAANAKKAEASRLAEQFSYLTNPTNQTAPDFRQRADAYLLGTGGITPTQSFYAQDANNATQRYGYDTQAVTSRANNAADNARAIQTNAADNARALEIGQINGLADLYKPVGEGEIRPAIPQDVAGRFGVTRELPAEQGREKPRSDAEIKGAILQSLPQNVQEAAAFGNTPIEAIVTPDGPRNVTRLDALGKQPVETKGQTINVGGNNDIGTIPQGMMVTRDAQGNVTGMVAIPGGPVDQKAKEDAAQVATKTNTRNASANIVVDDIERALANIDASPALTTGLGAAISGRVPSTPAFNTDALIQTVKANAGFDKLQAMREASPTGGALGAVSDAENQMLQAAIGNLNTSQNREQLQYNLKRVSNIYRDIIDGPGNGPRYDLKTGQLVGGKTAPAASGGLAEGTVIQNSAGAKMIRRGGKWEPM</sequence>
<dbReference type="EMBL" id="CCNB01000011">
    <property type="protein sequence ID" value="CDX34696.1"/>
    <property type="molecule type" value="Genomic_DNA"/>
</dbReference>
<accession>A0A090EZ61</accession>
<gene>
    <name evidence="1" type="ORF">MPLDJ20_190105</name>
</gene>
<organism evidence="1 2">
    <name type="scientific">Mesorhizobium plurifarium</name>
    <dbReference type="NCBI Taxonomy" id="69974"/>
    <lineage>
        <taxon>Bacteria</taxon>
        <taxon>Pseudomonadati</taxon>
        <taxon>Pseudomonadota</taxon>
        <taxon>Alphaproteobacteria</taxon>
        <taxon>Hyphomicrobiales</taxon>
        <taxon>Phyllobacteriaceae</taxon>
        <taxon>Mesorhizobium</taxon>
    </lineage>
</organism>
<dbReference type="AlphaFoldDB" id="A0A090EZ61"/>
<dbReference type="Proteomes" id="UP000046373">
    <property type="component" value="Unassembled WGS sequence"/>
</dbReference>
<protein>
    <submittedName>
        <fullName evidence="1">Uncharacterized protein</fullName>
    </submittedName>
</protein>
<evidence type="ECO:0000313" key="1">
    <source>
        <dbReference type="EMBL" id="CDX34696.1"/>
    </source>
</evidence>